<dbReference type="Proteomes" id="UP000635477">
    <property type="component" value="Unassembled WGS sequence"/>
</dbReference>
<comment type="caution">
    <text evidence="2">The sequence shown here is derived from an EMBL/GenBank/DDBJ whole genome shotgun (WGS) entry which is preliminary data.</text>
</comment>
<feature type="compositionally biased region" description="Basic and acidic residues" evidence="1">
    <location>
        <begin position="13"/>
        <end position="28"/>
    </location>
</feature>
<name>A0A8H4URH2_9HYPO</name>
<gene>
    <name evidence="2" type="ORF">FZEAL_2106</name>
</gene>
<reference evidence="2" key="1">
    <citation type="journal article" date="2020" name="BMC Genomics">
        <title>Correction to: Identification and distribution of gene clusters required for synthesis of sphingolipid metabolism inhibitors in diverse species of the filamentous fungus Fusarium.</title>
        <authorList>
            <person name="Kim H.S."/>
            <person name="Lohmar J.M."/>
            <person name="Busman M."/>
            <person name="Brown D.W."/>
            <person name="Naumann T.A."/>
            <person name="Divon H.H."/>
            <person name="Lysoe E."/>
            <person name="Uhlig S."/>
            <person name="Proctor R.H."/>
        </authorList>
    </citation>
    <scope>NUCLEOTIDE SEQUENCE</scope>
    <source>
        <strain evidence="2">NRRL 22465</strain>
    </source>
</reference>
<evidence type="ECO:0000313" key="2">
    <source>
        <dbReference type="EMBL" id="KAF4982222.1"/>
    </source>
</evidence>
<sequence>MGNQTSSPSDDTADQKKSLYQRYQEKKRGPGLSDEDIQKYTGKSRQELNAWAETQPGVGKNQVAGRVAQGSTSGLGGVAVAEGYGGWGPGSEPNDGKRGMKFPPGEAKG</sequence>
<feature type="region of interest" description="Disordered" evidence="1">
    <location>
        <begin position="86"/>
        <end position="109"/>
    </location>
</feature>
<feature type="compositionally biased region" description="Polar residues" evidence="1">
    <location>
        <begin position="1"/>
        <end position="10"/>
    </location>
</feature>
<proteinExistence type="predicted"/>
<dbReference type="EMBL" id="JABEYC010000130">
    <property type="protein sequence ID" value="KAF4982222.1"/>
    <property type="molecule type" value="Genomic_DNA"/>
</dbReference>
<organism evidence="2 3">
    <name type="scientific">Fusarium zealandicum</name>
    <dbReference type="NCBI Taxonomy" id="1053134"/>
    <lineage>
        <taxon>Eukaryota</taxon>
        <taxon>Fungi</taxon>
        <taxon>Dikarya</taxon>
        <taxon>Ascomycota</taxon>
        <taxon>Pezizomycotina</taxon>
        <taxon>Sordariomycetes</taxon>
        <taxon>Hypocreomycetidae</taxon>
        <taxon>Hypocreales</taxon>
        <taxon>Nectriaceae</taxon>
        <taxon>Fusarium</taxon>
        <taxon>Fusarium staphyleae species complex</taxon>
    </lineage>
</organism>
<evidence type="ECO:0000313" key="3">
    <source>
        <dbReference type="Proteomes" id="UP000635477"/>
    </source>
</evidence>
<reference evidence="2" key="2">
    <citation type="submission" date="2020-05" db="EMBL/GenBank/DDBJ databases">
        <authorList>
            <person name="Kim H.-S."/>
            <person name="Proctor R.H."/>
            <person name="Brown D.W."/>
        </authorList>
    </citation>
    <scope>NUCLEOTIDE SEQUENCE</scope>
    <source>
        <strain evidence="2">NRRL 22465</strain>
    </source>
</reference>
<feature type="region of interest" description="Disordered" evidence="1">
    <location>
        <begin position="1"/>
        <end position="48"/>
    </location>
</feature>
<accession>A0A8H4URH2</accession>
<dbReference type="OrthoDB" id="4837859at2759"/>
<evidence type="ECO:0000256" key="1">
    <source>
        <dbReference type="SAM" id="MobiDB-lite"/>
    </source>
</evidence>
<keyword evidence="3" id="KW-1185">Reference proteome</keyword>
<protein>
    <submittedName>
        <fullName evidence="2">Uncharacterized protein</fullName>
    </submittedName>
</protein>
<dbReference type="AlphaFoldDB" id="A0A8H4URH2"/>